<dbReference type="KEGG" id="spue:AB5L97_08155"/>
<keyword evidence="2" id="KW-0812">Transmembrane</keyword>
<evidence type="ECO:0000313" key="3">
    <source>
        <dbReference type="EMBL" id="XDP46946.1"/>
    </source>
</evidence>
<feature type="compositionally biased region" description="Low complexity" evidence="1">
    <location>
        <begin position="78"/>
        <end position="89"/>
    </location>
</feature>
<feature type="transmembrane region" description="Helical" evidence="2">
    <location>
        <begin position="170"/>
        <end position="188"/>
    </location>
</feature>
<feature type="transmembrane region" description="Helical" evidence="2">
    <location>
        <begin position="144"/>
        <end position="164"/>
    </location>
</feature>
<proteinExistence type="predicted"/>
<keyword evidence="2" id="KW-0472">Membrane</keyword>
<organism evidence="3">
    <name type="scientific">Sinomonas puerhi</name>
    <dbReference type="NCBI Taxonomy" id="3238584"/>
    <lineage>
        <taxon>Bacteria</taxon>
        <taxon>Bacillati</taxon>
        <taxon>Actinomycetota</taxon>
        <taxon>Actinomycetes</taxon>
        <taxon>Micrococcales</taxon>
        <taxon>Micrococcaceae</taxon>
        <taxon>Sinomonas</taxon>
    </lineage>
</organism>
<keyword evidence="2" id="KW-1133">Transmembrane helix</keyword>
<name>A0AB39L7H1_9MICC</name>
<gene>
    <name evidence="3" type="ORF">AB5L97_08155</name>
</gene>
<feature type="region of interest" description="Disordered" evidence="1">
    <location>
        <begin position="1"/>
        <end position="135"/>
    </location>
</feature>
<dbReference type="AlphaFoldDB" id="A0AB39L7H1"/>
<feature type="compositionally biased region" description="Gly residues" evidence="1">
    <location>
        <begin position="26"/>
        <end position="38"/>
    </location>
</feature>
<feature type="compositionally biased region" description="Basic and acidic residues" evidence="1">
    <location>
        <begin position="1"/>
        <end position="23"/>
    </location>
</feature>
<protein>
    <submittedName>
        <fullName evidence="3">Uncharacterized protein</fullName>
    </submittedName>
</protein>
<evidence type="ECO:0000256" key="1">
    <source>
        <dbReference type="SAM" id="MobiDB-lite"/>
    </source>
</evidence>
<dbReference type="EMBL" id="CP163302">
    <property type="protein sequence ID" value="XDP46946.1"/>
    <property type="molecule type" value="Genomic_DNA"/>
</dbReference>
<feature type="compositionally biased region" description="Low complexity" evidence="1">
    <location>
        <begin position="42"/>
        <end position="55"/>
    </location>
</feature>
<sequence>MSGHPDPDGHDAAPDDDAWRDLVARLGGGPSGDEGGGPAPREPSAAERAAAGAPPRGHRPRSGLIHPDAPSNVEPTDGDPGALGDDGAGFSRFDPLGISGGRSESSGSGVSGRGPAGDEHDGLPGDFVPDEPEPVLAGADPVSVLAWSGALGGPVALLVCALVWRGVPGFVIVLLVAAFIAGVGTLIMRLPRNKDDDGDDGARI</sequence>
<dbReference type="RefSeq" id="WP_307956627.1">
    <property type="nucleotide sequence ID" value="NZ_CP163302.1"/>
</dbReference>
<accession>A0AB39L7H1</accession>
<evidence type="ECO:0000256" key="2">
    <source>
        <dbReference type="SAM" id="Phobius"/>
    </source>
</evidence>
<reference evidence="3" key="1">
    <citation type="submission" date="2024-07" db="EMBL/GenBank/DDBJ databases">
        <authorList>
            <person name="fu j."/>
        </authorList>
    </citation>
    <scope>NUCLEOTIDE SEQUENCE</scope>
    <source>
        <strain evidence="3">P10A9</strain>
    </source>
</reference>